<evidence type="ECO:0000313" key="8">
    <source>
        <dbReference type="EMBL" id="MEQ2688884.1"/>
    </source>
</evidence>
<dbReference type="Proteomes" id="UP001439984">
    <property type="component" value="Unassembled WGS sequence"/>
</dbReference>
<dbReference type="PANTHER" id="PTHR30354:SF26">
    <property type="entry name" value="TRANSPORTER, PUTATIVE-RELATED"/>
    <property type="match status" value="1"/>
</dbReference>
<feature type="transmembrane region" description="Helical" evidence="6">
    <location>
        <begin position="57"/>
        <end position="74"/>
    </location>
</feature>
<dbReference type="Pfam" id="PF03600">
    <property type="entry name" value="CitMHS"/>
    <property type="match status" value="1"/>
</dbReference>
<dbReference type="InterPro" id="IPR004680">
    <property type="entry name" value="Cit_transptr-like_dom"/>
</dbReference>
<gene>
    <name evidence="8" type="ORF">AAAU72_11995</name>
</gene>
<dbReference type="EMBL" id="JBBNIB010000150">
    <property type="protein sequence ID" value="MEQ2688884.1"/>
    <property type="molecule type" value="Genomic_DNA"/>
</dbReference>
<comment type="caution">
    <text evidence="8">The sequence shown here is derived from an EMBL/GenBank/DDBJ whole genome shotgun (WGS) entry which is preliminary data.</text>
</comment>
<dbReference type="InterPro" id="IPR014738">
    <property type="entry name" value="Citrate_transporter"/>
</dbReference>
<evidence type="ECO:0000256" key="3">
    <source>
        <dbReference type="ARBA" id="ARBA00022692"/>
    </source>
</evidence>
<comment type="subcellular location">
    <subcellularLocation>
        <location evidence="1">Membrane</location>
        <topology evidence="1">Multi-pass membrane protein</topology>
    </subcellularLocation>
</comment>
<evidence type="ECO:0000256" key="6">
    <source>
        <dbReference type="SAM" id="Phobius"/>
    </source>
</evidence>
<evidence type="ECO:0000259" key="7">
    <source>
        <dbReference type="Pfam" id="PF03600"/>
    </source>
</evidence>
<feature type="transmembrane region" description="Helical" evidence="6">
    <location>
        <begin position="23"/>
        <end position="45"/>
    </location>
</feature>
<feature type="transmembrane region" description="Helical" evidence="6">
    <location>
        <begin position="351"/>
        <end position="368"/>
    </location>
</feature>
<keyword evidence="4 6" id="KW-1133">Transmembrane helix</keyword>
<evidence type="ECO:0000256" key="4">
    <source>
        <dbReference type="ARBA" id="ARBA00022989"/>
    </source>
</evidence>
<organism evidence="8 9">
    <name type="scientific">Faecalibacterium longum</name>
    <dbReference type="NCBI Taxonomy" id="1851428"/>
    <lineage>
        <taxon>Bacteria</taxon>
        <taxon>Bacillati</taxon>
        <taxon>Bacillota</taxon>
        <taxon>Clostridia</taxon>
        <taxon>Eubacteriales</taxon>
        <taxon>Oscillospiraceae</taxon>
        <taxon>Faecalibacterium</taxon>
    </lineage>
</organism>
<evidence type="ECO:0000256" key="2">
    <source>
        <dbReference type="ARBA" id="ARBA00022448"/>
    </source>
</evidence>
<evidence type="ECO:0000256" key="1">
    <source>
        <dbReference type="ARBA" id="ARBA00004141"/>
    </source>
</evidence>
<feature type="transmembrane region" description="Helical" evidence="6">
    <location>
        <begin position="94"/>
        <end position="113"/>
    </location>
</feature>
<feature type="domain" description="Citrate transporter-like" evidence="7">
    <location>
        <begin position="16"/>
        <end position="379"/>
    </location>
</feature>
<evidence type="ECO:0000313" key="9">
    <source>
        <dbReference type="Proteomes" id="UP001439984"/>
    </source>
</evidence>
<accession>A0ABV1IPV8</accession>
<sequence length="435" mass="46642">MLLALTGFVMIGLLMYFLLKGKAIPVTLFVVLPIIGALINGFGIADITDYIKSGVSTTWGMAALFVFVITYFGIMTDVGMFDKLVKKLIKIANGRVLGILLVVVLVSILGHLDGNSPTTYLIVIPAMAPLCKKLNIRISTIMMVCTATITVMNLVPWGGVLNRQSITLAMDSNELWHMYLPLQICGLVCCVGLAVIMARVEVKRGAGKIDVAATQEEETEVVDEAAAKLLRPKLLWYNVLLTVVVFVLLFTTKLPNYFIFMLGCVFALVVNFPDPKEQEARLAAHAPKAISLVATVLAAGVMVGILNNTGMIVAMAEFIINILPAALAKHLHLVFAFLGGFIGLAVSPDPLYYGILPVLIEVCGNYGIPATSVAIAFGVGADSCFTMAPVIASTYLGLAVSGMSLKDVMKTNFLPHWIIGLIMIVFGCLIGTIVV</sequence>
<feature type="transmembrane region" description="Helical" evidence="6">
    <location>
        <begin position="175"/>
        <end position="198"/>
    </location>
</feature>
<feature type="transmembrane region" description="Helical" evidence="6">
    <location>
        <begin position="413"/>
        <end position="434"/>
    </location>
</feature>
<feature type="transmembrane region" description="Helical" evidence="6">
    <location>
        <begin position="374"/>
        <end position="401"/>
    </location>
</feature>
<name>A0ABV1IPV8_9FIRM</name>
<keyword evidence="9" id="KW-1185">Reference proteome</keyword>
<protein>
    <submittedName>
        <fullName evidence="8">Citrate:proton symporter</fullName>
    </submittedName>
</protein>
<proteinExistence type="predicted"/>
<feature type="transmembrane region" description="Helical" evidence="6">
    <location>
        <begin position="134"/>
        <end position="155"/>
    </location>
</feature>
<feature type="transmembrane region" description="Helical" evidence="6">
    <location>
        <begin position="257"/>
        <end position="274"/>
    </location>
</feature>
<feature type="transmembrane region" description="Helical" evidence="6">
    <location>
        <begin position="318"/>
        <end position="344"/>
    </location>
</feature>
<dbReference type="InterPro" id="IPR003474">
    <property type="entry name" value="Glcn_transporter"/>
</dbReference>
<reference evidence="8 9" key="1">
    <citation type="submission" date="2024-04" db="EMBL/GenBank/DDBJ databases">
        <title>Human intestinal bacterial collection.</title>
        <authorList>
            <person name="Pauvert C."/>
            <person name="Hitch T.C.A."/>
            <person name="Clavel T."/>
        </authorList>
    </citation>
    <scope>NUCLEOTIDE SEQUENCE [LARGE SCALE GENOMIC DNA]</scope>
    <source>
        <strain evidence="8 9">CLA-AA-H236</strain>
    </source>
</reference>
<keyword evidence="5 6" id="KW-0472">Membrane</keyword>
<feature type="transmembrane region" description="Helical" evidence="6">
    <location>
        <begin position="234"/>
        <end position="251"/>
    </location>
</feature>
<keyword evidence="3 6" id="KW-0812">Transmembrane</keyword>
<keyword evidence="2" id="KW-0813">Transport</keyword>
<evidence type="ECO:0000256" key="5">
    <source>
        <dbReference type="ARBA" id="ARBA00023136"/>
    </source>
</evidence>
<feature type="transmembrane region" description="Helical" evidence="6">
    <location>
        <begin position="286"/>
        <end position="306"/>
    </location>
</feature>
<dbReference type="PANTHER" id="PTHR30354">
    <property type="entry name" value="GNT FAMILY GLUCONATE TRANSPORTER"/>
    <property type="match status" value="1"/>
</dbReference>
<dbReference type="NCBIfam" id="TIGR00784">
    <property type="entry name" value="citMHS"/>
    <property type="match status" value="1"/>
</dbReference>
<dbReference type="RefSeq" id="WP_227623532.1">
    <property type="nucleotide sequence ID" value="NZ_JBBNIB010000150.1"/>
</dbReference>